<sequence length="150" mass="17126">MLKAAKFRNLTHAELVFVTQCGTRHGPDRGPENEDFRTSVLETFYAGLADAKKLFNLSIKSLQNITPKALMGKAFNTEEIAFKKNFETVMKRITQLGLGIATEDWDHAPEHTLQQPEVHNFFGFELQEYWVGPIAAQLEYLKIYGNEEAY</sequence>
<feature type="non-terminal residue" evidence="1">
    <location>
        <position position="150"/>
    </location>
</feature>
<evidence type="ECO:0000313" key="2">
    <source>
        <dbReference type="Proteomes" id="UP000779574"/>
    </source>
</evidence>
<comment type="caution">
    <text evidence="1">The sequence shown here is derived from an EMBL/GenBank/DDBJ whole genome shotgun (WGS) entry which is preliminary data.</text>
</comment>
<reference evidence="1" key="1">
    <citation type="journal article" date="2021" name="J Fungi (Basel)">
        <title>Virulence traits and population genomics of the black yeast Aureobasidium melanogenum.</title>
        <authorList>
            <person name="Cernosa A."/>
            <person name="Sun X."/>
            <person name="Gostincar C."/>
            <person name="Fang C."/>
            <person name="Gunde-Cimerman N."/>
            <person name="Song Z."/>
        </authorList>
    </citation>
    <scope>NUCLEOTIDE SEQUENCE</scope>
    <source>
        <strain evidence="1">EXF-9911</strain>
    </source>
</reference>
<reference evidence="1" key="2">
    <citation type="submission" date="2021-08" db="EMBL/GenBank/DDBJ databases">
        <authorList>
            <person name="Gostincar C."/>
            <person name="Sun X."/>
            <person name="Song Z."/>
            <person name="Gunde-Cimerman N."/>
        </authorList>
    </citation>
    <scope>NUCLEOTIDE SEQUENCE</scope>
    <source>
        <strain evidence="1">EXF-9911</strain>
    </source>
</reference>
<gene>
    <name evidence="1" type="ORF">KCU76_g5688</name>
</gene>
<dbReference type="AlphaFoldDB" id="A0A9P8JB11"/>
<accession>A0A9P8JB11</accession>
<dbReference type="EMBL" id="JAHFXF010000180">
    <property type="protein sequence ID" value="KAG9693851.1"/>
    <property type="molecule type" value="Genomic_DNA"/>
</dbReference>
<protein>
    <submittedName>
        <fullName evidence="1">Uncharacterized protein</fullName>
    </submittedName>
</protein>
<dbReference type="OrthoDB" id="3140657at2759"/>
<dbReference type="PANTHER" id="PTHR42057:SF2">
    <property type="entry name" value="F-BOX DOMAIN PROTEIN (AFU_ORTHOLOGUE AFUA_4G00200)-RELATED"/>
    <property type="match status" value="1"/>
</dbReference>
<evidence type="ECO:0000313" key="1">
    <source>
        <dbReference type="EMBL" id="KAG9693851.1"/>
    </source>
</evidence>
<dbReference type="Proteomes" id="UP000779574">
    <property type="component" value="Unassembled WGS sequence"/>
</dbReference>
<dbReference type="PANTHER" id="PTHR42057">
    <property type="entry name" value="F-BOX DOMAIN PROTEIN (AFU_ORTHOLOGUE AFUA_4G00200)"/>
    <property type="match status" value="1"/>
</dbReference>
<proteinExistence type="predicted"/>
<organism evidence="1 2">
    <name type="scientific">Aureobasidium melanogenum</name>
    <name type="common">Aureobasidium pullulans var. melanogenum</name>
    <dbReference type="NCBI Taxonomy" id="46634"/>
    <lineage>
        <taxon>Eukaryota</taxon>
        <taxon>Fungi</taxon>
        <taxon>Dikarya</taxon>
        <taxon>Ascomycota</taxon>
        <taxon>Pezizomycotina</taxon>
        <taxon>Dothideomycetes</taxon>
        <taxon>Dothideomycetidae</taxon>
        <taxon>Dothideales</taxon>
        <taxon>Saccotheciaceae</taxon>
        <taxon>Aureobasidium</taxon>
    </lineage>
</organism>
<name>A0A9P8JB11_AURME</name>